<evidence type="ECO:0000259" key="2">
    <source>
        <dbReference type="PROSITE" id="PS50832"/>
    </source>
</evidence>
<evidence type="ECO:0000256" key="1">
    <source>
        <dbReference type="SAM" id="MobiDB-lite"/>
    </source>
</evidence>
<gene>
    <name evidence="3" type="ORF">S01H4_47191</name>
</gene>
<accession>X1CLW0</accession>
<dbReference type="GO" id="GO:0003723">
    <property type="term" value="F:RNA binding"/>
    <property type="evidence" value="ECO:0007669"/>
    <property type="project" value="InterPro"/>
</dbReference>
<dbReference type="SUPFAM" id="SSF50249">
    <property type="entry name" value="Nucleic acid-binding proteins"/>
    <property type="match status" value="1"/>
</dbReference>
<name>X1CLW0_9ZZZZ</name>
<dbReference type="InterPro" id="IPR001253">
    <property type="entry name" value="TIF_eIF-1A"/>
</dbReference>
<dbReference type="PROSITE" id="PS50832">
    <property type="entry name" value="S1_IF1_TYPE"/>
    <property type="match status" value="1"/>
</dbReference>
<proteinExistence type="predicted"/>
<dbReference type="GO" id="GO:0003743">
    <property type="term" value="F:translation initiation factor activity"/>
    <property type="evidence" value="ECO:0007669"/>
    <property type="project" value="InterPro"/>
</dbReference>
<dbReference type="AlphaFoldDB" id="X1CLW0"/>
<feature type="region of interest" description="Disordered" evidence="1">
    <location>
        <begin position="47"/>
        <end position="87"/>
    </location>
</feature>
<evidence type="ECO:0000313" key="3">
    <source>
        <dbReference type="EMBL" id="GAG97173.1"/>
    </source>
</evidence>
<dbReference type="PANTHER" id="PTHR21668">
    <property type="entry name" value="EIF-1A"/>
    <property type="match status" value="1"/>
</dbReference>
<feature type="domain" description="S1-like" evidence="2">
    <location>
        <begin position="1"/>
        <end position="32"/>
    </location>
</feature>
<organism evidence="3">
    <name type="scientific">marine sediment metagenome</name>
    <dbReference type="NCBI Taxonomy" id="412755"/>
    <lineage>
        <taxon>unclassified sequences</taxon>
        <taxon>metagenomes</taxon>
        <taxon>ecological metagenomes</taxon>
    </lineage>
</organism>
<dbReference type="SMART" id="SM00652">
    <property type="entry name" value="eIF1a"/>
    <property type="match status" value="1"/>
</dbReference>
<dbReference type="InterPro" id="IPR006196">
    <property type="entry name" value="RNA-binding_domain_S1_IF1"/>
</dbReference>
<dbReference type="InterPro" id="IPR012340">
    <property type="entry name" value="NA-bd_OB-fold"/>
</dbReference>
<dbReference type="Pfam" id="PF01176">
    <property type="entry name" value="eIF-1a"/>
    <property type="match status" value="1"/>
</dbReference>
<dbReference type="Gene3D" id="2.40.50.140">
    <property type="entry name" value="Nucleic acid-binding proteins"/>
    <property type="match status" value="1"/>
</dbReference>
<comment type="caution">
    <text evidence="3">The sequence shown here is derived from an EMBL/GenBank/DDBJ whole genome shotgun (WGS) entry which is preliminary data.</text>
</comment>
<protein>
    <recommendedName>
        <fullName evidence="2">S1-like domain-containing protein</fullName>
    </recommendedName>
</protein>
<sequence length="87" mass="10043">MRKRVWIRVGDLILVQIRSFQQDKADVIYKYNDDEDRTLESYGELIGGTAKDENDENKDEEVNWGVSDSESVSDPETEDFVTALQNL</sequence>
<reference evidence="3" key="1">
    <citation type="journal article" date="2014" name="Front. Microbiol.">
        <title>High frequency of phylogenetically diverse reductive dehalogenase-homologous genes in deep subseafloor sedimentary metagenomes.</title>
        <authorList>
            <person name="Kawai M."/>
            <person name="Futagami T."/>
            <person name="Toyoda A."/>
            <person name="Takaki Y."/>
            <person name="Nishi S."/>
            <person name="Hori S."/>
            <person name="Arai W."/>
            <person name="Tsubouchi T."/>
            <person name="Morono Y."/>
            <person name="Uchiyama I."/>
            <person name="Ito T."/>
            <person name="Fujiyama A."/>
            <person name="Inagaki F."/>
            <person name="Takami H."/>
        </authorList>
    </citation>
    <scope>NUCLEOTIDE SEQUENCE</scope>
    <source>
        <strain evidence="3">Expedition CK06-06</strain>
    </source>
</reference>
<dbReference type="EMBL" id="BART01026461">
    <property type="protein sequence ID" value="GAG97173.1"/>
    <property type="molecule type" value="Genomic_DNA"/>
</dbReference>